<accession>A0A6J4J6V7</accession>
<feature type="compositionally biased region" description="Basic and acidic residues" evidence="1">
    <location>
        <begin position="242"/>
        <end position="252"/>
    </location>
</feature>
<feature type="compositionally biased region" description="Basic residues" evidence="1">
    <location>
        <begin position="98"/>
        <end position="115"/>
    </location>
</feature>
<gene>
    <name evidence="2" type="ORF">AVDCRST_MAG04-3007</name>
</gene>
<feature type="region of interest" description="Disordered" evidence="1">
    <location>
        <begin position="1"/>
        <end position="260"/>
    </location>
</feature>
<feature type="compositionally biased region" description="Low complexity" evidence="1">
    <location>
        <begin position="190"/>
        <end position="205"/>
    </location>
</feature>
<feature type="non-terminal residue" evidence="2">
    <location>
        <position position="337"/>
    </location>
</feature>
<feature type="region of interest" description="Disordered" evidence="1">
    <location>
        <begin position="267"/>
        <end position="286"/>
    </location>
</feature>
<evidence type="ECO:0000256" key="1">
    <source>
        <dbReference type="SAM" id="MobiDB-lite"/>
    </source>
</evidence>
<sequence>GLPPARTERPAGLAPLPRRHDVRRRNRRADLRPHRRQSARAGRQLHRHRRRLQRGALGGGGRPRHPGRPRLVGAGHQTRQPHRARPERPRPVAAALPARRRGQPAPPRHGRHRHPVPAQGGPRHAAGGDGARDGRPGARRQDPPLRRLQLSRLARGRDLPPVRRLRRRPARGQPALLQRPQSHAGGGAPAGLRALRLGRGALQPARPRRLDRQVPARGAAAGGHPSRAVRQAHGRNGVAAGEPRHRAGDRPARGGARHHRRPVCGRLGAEQPLGGRGHCRAAHRSAVGRLRRRPRLPLHRRGRGAGGPLGRTRAPFHARLQRPRLPARGTRAARRSV</sequence>
<feature type="compositionally biased region" description="Basic and acidic residues" evidence="1">
    <location>
        <begin position="130"/>
        <end position="145"/>
    </location>
</feature>
<feature type="non-terminal residue" evidence="2">
    <location>
        <position position="1"/>
    </location>
</feature>
<dbReference type="EMBL" id="CADCTL010000214">
    <property type="protein sequence ID" value="CAA9269464.1"/>
    <property type="molecule type" value="Genomic_DNA"/>
</dbReference>
<dbReference type="AlphaFoldDB" id="A0A6J4J6V7"/>
<protein>
    <submittedName>
        <fullName evidence="2">Oxidoreductase</fullName>
    </submittedName>
</protein>
<feature type="compositionally biased region" description="Low complexity" evidence="1">
    <location>
        <begin position="116"/>
        <end position="125"/>
    </location>
</feature>
<feature type="compositionally biased region" description="Basic residues" evidence="1">
    <location>
        <begin position="20"/>
        <end position="53"/>
    </location>
</feature>
<proteinExistence type="predicted"/>
<evidence type="ECO:0000313" key="2">
    <source>
        <dbReference type="EMBL" id="CAA9269464.1"/>
    </source>
</evidence>
<reference evidence="2" key="1">
    <citation type="submission" date="2020-02" db="EMBL/GenBank/DDBJ databases">
        <authorList>
            <person name="Meier V. D."/>
        </authorList>
    </citation>
    <scope>NUCLEOTIDE SEQUENCE</scope>
    <source>
        <strain evidence="2">AVDCRST_MAG04</strain>
    </source>
</reference>
<name>A0A6J4J6V7_9PROT</name>
<organism evidence="2">
    <name type="scientific">uncultured Acetobacteraceae bacterium</name>
    <dbReference type="NCBI Taxonomy" id="169975"/>
    <lineage>
        <taxon>Bacteria</taxon>
        <taxon>Pseudomonadati</taxon>
        <taxon>Pseudomonadota</taxon>
        <taxon>Alphaproteobacteria</taxon>
        <taxon>Acetobacterales</taxon>
        <taxon>Acetobacteraceae</taxon>
        <taxon>environmental samples</taxon>
    </lineage>
</organism>